<sequence length="120" mass="13750">MRTIFLLQNQSVAQGLVRAHHCRPPQAGPGHTCSLNNGVVFSKCYLRQEDDVFDCAYHSYQFVFVQSTPFRTLNCTETSSVFQFLTVLKQSVDLEYNMEYLTSCNLKNFLPGDFQENLPI</sequence>
<protein>
    <submittedName>
        <fullName evidence="1">Uncharacterized protein</fullName>
    </submittedName>
</protein>
<accession>A0A4Y2CL07</accession>
<name>A0A4Y2CL07_ARAVE</name>
<organism evidence="1 2">
    <name type="scientific">Araneus ventricosus</name>
    <name type="common">Orbweaver spider</name>
    <name type="synonym">Epeira ventricosa</name>
    <dbReference type="NCBI Taxonomy" id="182803"/>
    <lineage>
        <taxon>Eukaryota</taxon>
        <taxon>Metazoa</taxon>
        <taxon>Ecdysozoa</taxon>
        <taxon>Arthropoda</taxon>
        <taxon>Chelicerata</taxon>
        <taxon>Arachnida</taxon>
        <taxon>Araneae</taxon>
        <taxon>Araneomorphae</taxon>
        <taxon>Entelegynae</taxon>
        <taxon>Araneoidea</taxon>
        <taxon>Araneidae</taxon>
        <taxon>Araneus</taxon>
    </lineage>
</organism>
<dbReference type="Proteomes" id="UP000499080">
    <property type="component" value="Unassembled WGS sequence"/>
</dbReference>
<proteinExistence type="predicted"/>
<reference evidence="1 2" key="1">
    <citation type="journal article" date="2019" name="Sci. Rep.">
        <title>Orb-weaving spider Araneus ventricosus genome elucidates the spidroin gene catalogue.</title>
        <authorList>
            <person name="Kono N."/>
            <person name="Nakamura H."/>
            <person name="Ohtoshi R."/>
            <person name="Moran D.A.P."/>
            <person name="Shinohara A."/>
            <person name="Yoshida Y."/>
            <person name="Fujiwara M."/>
            <person name="Mori M."/>
            <person name="Tomita M."/>
            <person name="Arakawa K."/>
        </authorList>
    </citation>
    <scope>NUCLEOTIDE SEQUENCE [LARGE SCALE GENOMIC DNA]</scope>
</reference>
<keyword evidence="2" id="KW-1185">Reference proteome</keyword>
<evidence type="ECO:0000313" key="1">
    <source>
        <dbReference type="EMBL" id="GBM04427.1"/>
    </source>
</evidence>
<dbReference type="AlphaFoldDB" id="A0A4Y2CL07"/>
<comment type="caution">
    <text evidence="1">The sequence shown here is derived from an EMBL/GenBank/DDBJ whole genome shotgun (WGS) entry which is preliminary data.</text>
</comment>
<dbReference type="EMBL" id="BGPR01000202">
    <property type="protein sequence ID" value="GBM04427.1"/>
    <property type="molecule type" value="Genomic_DNA"/>
</dbReference>
<evidence type="ECO:0000313" key="2">
    <source>
        <dbReference type="Proteomes" id="UP000499080"/>
    </source>
</evidence>
<gene>
    <name evidence="1" type="ORF">AVEN_35597_1</name>
</gene>